<proteinExistence type="predicted"/>
<evidence type="ECO:0000313" key="1">
    <source>
        <dbReference type="EMBL" id="RMZ66314.1"/>
    </source>
</evidence>
<dbReference type="EMBL" id="KE747806">
    <property type="protein sequence ID" value="RMZ66314.1"/>
    <property type="molecule type" value="Genomic_DNA"/>
</dbReference>
<dbReference type="Proteomes" id="UP000265663">
    <property type="component" value="Unassembled WGS sequence"/>
</dbReference>
<reference evidence="1 2" key="1">
    <citation type="journal article" date="2014" name="PLoS ONE">
        <title>De novo Genome Assembly of the Fungal Plant Pathogen Pyrenophora semeniperda.</title>
        <authorList>
            <person name="Soliai M.M."/>
            <person name="Meyer S.E."/>
            <person name="Udall J.A."/>
            <person name="Elzinga D.E."/>
            <person name="Hermansen R.A."/>
            <person name="Bodily P.M."/>
            <person name="Hart A.A."/>
            <person name="Coleman C.E."/>
        </authorList>
    </citation>
    <scope>NUCLEOTIDE SEQUENCE [LARGE SCALE GENOMIC DNA]</scope>
    <source>
        <strain evidence="1 2">CCB06</strain>
        <tissue evidence="1">Mycelium</tissue>
    </source>
</reference>
<evidence type="ECO:0000313" key="2">
    <source>
        <dbReference type="Proteomes" id="UP000265663"/>
    </source>
</evidence>
<gene>
    <name evidence="1" type="ORF">GMOD_00005415</name>
</gene>
<protein>
    <submittedName>
        <fullName evidence="1">Uncharacterized protein</fullName>
    </submittedName>
</protein>
<sequence>MCMLRRRSLRKRRS</sequence>
<organism evidence="1 2">
    <name type="scientific">Pyrenophora seminiperda CCB06</name>
    <dbReference type="NCBI Taxonomy" id="1302712"/>
    <lineage>
        <taxon>Eukaryota</taxon>
        <taxon>Fungi</taxon>
        <taxon>Dikarya</taxon>
        <taxon>Ascomycota</taxon>
        <taxon>Pezizomycotina</taxon>
        <taxon>Dothideomycetes</taxon>
        <taxon>Pleosporomycetidae</taxon>
        <taxon>Pleosporales</taxon>
        <taxon>Pleosporineae</taxon>
        <taxon>Pleosporaceae</taxon>
        <taxon>Pyrenophora</taxon>
    </lineage>
</organism>
<keyword evidence="2" id="KW-1185">Reference proteome</keyword>
<name>A0A3M7LVR4_9PLEO</name>
<accession>A0A3M7LVR4</accession>